<evidence type="ECO:0000313" key="3">
    <source>
        <dbReference type="Proteomes" id="UP000626220"/>
    </source>
</evidence>
<reference evidence="2" key="1">
    <citation type="journal article" date="2014" name="Int. J. Syst. Evol. Microbiol.">
        <title>Complete genome sequence of Corynebacterium casei LMG S-19264T (=DSM 44701T), isolated from a smear-ripened cheese.</title>
        <authorList>
            <consortium name="US DOE Joint Genome Institute (JGI-PGF)"/>
            <person name="Walter F."/>
            <person name="Albersmeier A."/>
            <person name="Kalinowski J."/>
            <person name="Ruckert C."/>
        </authorList>
    </citation>
    <scope>NUCLEOTIDE SEQUENCE</scope>
    <source>
        <strain evidence="2">KCTC 42650</strain>
    </source>
</reference>
<dbReference type="GO" id="GO:0008270">
    <property type="term" value="F:zinc ion binding"/>
    <property type="evidence" value="ECO:0007669"/>
    <property type="project" value="InterPro"/>
</dbReference>
<keyword evidence="3" id="KW-1185">Reference proteome</keyword>
<organism evidence="2 3">
    <name type="scientific">Seohaeicola zhoushanensis</name>
    <dbReference type="NCBI Taxonomy" id="1569283"/>
    <lineage>
        <taxon>Bacteria</taxon>
        <taxon>Pseudomonadati</taxon>
        <taxon>Pseudomonadota</taxon>
        <taxon>Alphaproteobacteria</taxon>
        <taxon>Rhodobacterales</taxon>
        <taxon>Roseobacteraceae</taxon>
        <taxon>Seohaeicola</taxon>
    </lineage>
</organism>
<comment type="similarity">
    <text evidence="1">Belongs to the ros/MucR family.</text>
</comment>
<dbReference type="Proteomes" id="UP000626220">
    <property type="component" value="Unassembled WGS sequence"/>
</dbReference>
<dbReference type="InterPro" id="IPR041920">
    <property type="entry name" value="ROS/MUCR_sf"/>
</dbReference>
<proteinExistence type="inferred from homology"/>
<comment type="caution">
    <text evidence="2">The sequence shown here is derived from an EMBL/GenBank/DDBJ whole genome shotgun (WGS) entry which is preliminary data.</text>
</comment>
<dbReference type="Pfam" id="PF05443">
    <property type="entry name" value="ROS_MUCR"/>
    <property type="match status" value="1"/>
</dbReference>
<gene>
    <name evidence="2" type="ORF">GCM10017056_04950</name>
</gene>
<dbReference type="InterPro" id="IPR008807">
    <property type="entry name" value="ROS_MUCR"/>
</dbReference>
<evidence type="ECO:0008006" key="4">
    <source>
        <dbReference type="Google" id="ProtNLM"/>
    </source>
</evidence>
<evidence type="ECO:0000256" key="1">
    <source>
        <dbReference type="ARBA" id="ARBA00007031"/>
    </source>
</evidence>
<dbReference type="AlphaFoldDB" id="A0A8J3M7M7"/>
<dbReference type="GO" id="GO:0003677">
    <property type="term" value="F:DNA binding"/>
    <property type="evidence" value="ECO:0007669"/>
    <property type="project" value="InterPro"/>
</dbReference>
<protein>
    <recommendedName>
        <fullName evidence="4">ROS/MUCR transcriptional regulator protein</fullName>
    </recommendedName>
</protein>
<dbReference type="Gene3D" id="1.10.10.1550">
    <property type="entry name" value="ROS/MUCR transcriptional regulator protein"/>
    <property type="match status" value="1"/>
</dbReference>
<reference evidence="2" key="2">
    <citation type="submission" date="2020-09" db="EMBL/GenBank/DDBJ databases">
        <authorList>
            <person name="Sun Q."/>
            <person name="Kim S."/>
        </authorList>
    </citation>
    <scope>NUCLEOTIDE SEQUENCE</scope>
    <source>
        <strain evidence="2">KCTC 42650</strain>
    </source>
</reference>
<dbReference type="GO" id="GO:0006355">
    <property type="term" value="P:regulation of DNA-templated transcription"/>
    <property type="evidence" value="ECO:0007669"/>
    <property type="project" value="InterPro"/>
</dbReference>
<dbReference type="EMBL" id="BNCJ01000001">
    <property type="protein sequence ID" value="GHF36162.1"/>
    <property type="molecule type" value="Genomic_DNA"/>
</dbReference>
<sequence length="66" mass="7655">MTPNVLICLETGTRHVSLRRHLAETLGLSPDEYRRRWGLPDDYPMVSRNYLNQRNKTLFGGLPKAE</sequence>
<accession>A0A8J3M7M7</accession>
<evidence type="ECO:0000313" key="2">
    <source>
        <dbReference type="EMBL" id="GHF36162.1"/>
    </source>
</evidence>
<name>A0A8J3M7M7_9RHOB</name>